<evidence type="ECO:0000256" key="3">
    <source>
        <dbReference type="ARBA" id="ARBA00022771"/>
    </source>
</evidence>
<keyword evidence="7" id="KW-1185">Reference proteome</keyword>
<keyword evidence="3" id="KW-0863">Zinc-finger</keyword>
<dbReference type="SUPFAM" id="SSF140996">
    <property type="entry name" value="Hermes dimerisation domain"/>
    <property type="match status" value="1"/>
</dbReference>
<evidence type="ECO:0000256" key="5">
    <source>
        <dbReference type="ARBA" id="ARBA00023242"/>
    </source>
</evidence>
<name>A0A0G4J7W3_PLABS</name>
<comment type="subcellular location">
    <subcellularLocation>
        <location evidence="1">Nucleus</location>
    </subcellularLocation>
</comment>
<dbReference type="AlphaFoldDB" id="A0A0G4J7W3"/>
<dbReference type="EMBL" id="CDSF01000154">
    <property type="protein sequence ID" value="CEP03635.1"/>
    <property type="molecule type" value="Genomic_DNA"/>
</dbReference>
<dbReference type="InterPro" id="IPR052035">
    <property type="entry name" value="ZnF_BED_domain_contain"/>
</dbReference>
<dbReference type="GO" id="GO:0008270">
    <property type="term" value="F:zinc ion binding"/>
    <property type="evidence" value="ECO:0007669"/>
    <property type="project" value="UniProtKB-KW"/>
</dbReference>
<dbReference type="GO" id="GO:0005634">
    <property type="term" value="C:nucleus"/>
    <property type="evidence" value="ECO:0007669"/>
    <property type="project" value="UniProtKB-SubCell"/>
</dbReference>
<protein>
    <submittedName>
        <fullName evidence="6">Uncharacterized protein</fullName>
    </submittedName>
</protein>
<organism evidence="6 7">
    <name type="scientific">Plasmodiophora brassicae</name>
    <name type="common">Clubroot disease agent</name>
    <dbReference type="NCBI Taxonomy" id="37360"/>
    <lineage>
        <taxon>Eukaryota</taxon>
        <taxon>Sar</taxon>
        <taxon>Rhizaria</taxon>
        <taxon>Endomyxa</taxon>
        <taxon>Phytomyxea</taxon>
        <taxon>Plasmodiophorida</taxon>
        <taxon>Plasmodiophoridae</taxon>
        <taxon>Plasmodiophora</taxon>
    </lineage>
</organism>
<gene>
    <name evidence="6" type="ORF">PBRA_009520</name>
</gene>
<evidence type="ECO:0000313" key="7">
    <source>
        <dbReference type="Proteomes" id="UP000039324"/>
    </source>
</evidence>
<keyword evidence="4" id="KW-0862">Zinc</keyword>
<reference evidence="6 7" key="1">
    <citation type="submission" date="2015-02" db="EMBL/GenBank/DDBJ databases">
        <authorList>
            <person name="Chooi Y.-H."/>
        </authorList>
    </citation>
    <scope>NUCLEOTIDE SEQUENCE [LARGE SCALE GENOMIC DNA]</scope>
    <source>
        <strain evidence="6">E3</strain>
    </source>
</reference>
<dbReference type="Proteomes" id="UP000039324">
    <property type="component" value="Unassembled WGS sequence"/>
</dbReference>
<dbReference type="PANTHER" id="PTHR46481:SF10">
    <property type="entry name" value="ZINC FINGER BED DOMAIN-CONTAINING PROTEIN 39"/>
    <property type="match status" value="1"/>
</dbReference>
<evidence type="ECO:0000256" key="1">
    <source>
        <dbReference type="ARBA" id="ARBA00004123"/>
    </source>
</evidence>
<keyword evidence="2" id="KW-0479">Metal-binding</keyword>
<evidence type="ECO:0000256" key="4">
    <source>
        <dbReference type="ARBA" id="ARBA00022833"/>
    </source>
</evidence>
<feature type="non-terminal residue" evidence="6">
    <location>
        <position position="1"/>
    </location>
</feature>
<accession>A0A0G4J7W3</accession>
<evidence type="ECO:0000256" key="2">
    <source>
        <dbReference type="ARBA" id="ARBA00022723"/>
    </source>
</evidence>
<dbReference type="PANTHER" id="PTHR46481">
    <property type="entry name" value="ZINC FINGER BED DOMAIN-CONTAINING PROTEIN 4"/>
    <property type="match status" value="1"/>
</dbReference>
<evidence type="ECO:0000313" key="6">
    <source>
        <dbReference type="EMBL" id="CEP03635.1"/>
    </source>
</evidence>
<sequence>TAAASSSNVHGVIGNDAGHVAPWFCLPCASKNKSRRCKVKHTSYYRRHLVSEHSDVYTAPSQPTVNQGKTRHYFKSEGGGSTVGGKRKVMPSADFTNVDREYSGRKLIDWIVTHFQSFTVVELDEFVEFCDSLRPECRLPSRDTVRARVLNRW</sequence>
<keyword evidence="5" id="KW-0539">Nucleus</keyword>
<proteinExistence type="predicted"/>